<evidence type="ECO:0000313" key="5">
    <source>
        <dbReference type="Proteomes" id="UP000005447"/>
    </source>
</evidence>
<keyword evidence="2" id="KW-0732">Signal</keyword>
<dbReference type="GO" id="GO:0038023">
    <property type="term" value="F:signaling receptor activity"/>
    <property type="evidence" value="ECO:0007669"/>
    <property type="project" value="Ensembl"/>
</dbReference>
<dbReference type="InParanoid" id="A0A286Y2X8"/>
<reference evidence="5" key="1">
    <citation type="journal article" date="2011" name="Nature">
        <title>A high-resolution map of human evolutionary constraint using 29 mammals.</title>
        <authorList>
            <person name="Lindblad-Toh K."/>
            <person name="Garber M."/>
            <person name="Zuk O."/>
            <person name="Lin M.F."/>
            <person name="Parker B.J."/>
            <person name="Washietl S."/>
            <person name="Kheradpour P."/>
            <person name="Ernst J."/>
            <person name="Jordan G."/>
            <person name="Mauceli E."/>
            <person name="Ward L.D."/>
            <person name="Lowe C.B."/>
            <person name="Holloway A.K."/>
            <person name="Clamp M."/>
            <person name="Gnerre S."/>
            <person name="Alfoldi J."/>
            <person name="Beal K."/>
            <person name="Chang J."/>
            <person name="Clawson H."/>
            <person name="Cuff J."/>
            <person name="Di Palma F."/>
            <person name="Fitzgerald S."/>
            <person name="Flicek P."/>
            <person name="Guttman M."/>
            <person name="Hubisz M.J."/>
            <person name="Jaffe D.B."/>
            <person name="Jungreis I."/>
            <person name="Kent W.J."/>
            <person name="Kostka D."/>
            <person name="Lara M."/>
            <person name="Martins A.L."/>
            <person name="Massingham T."/>
            <person name="Moltke I."/>
            <person name="Raney B.J."/>
            <person name="Rasmussen M.D."/>
            <person name="Robinson J."/>
            <person name="Stark A."/>
            <person name="Vilella A.J."/>
            <person name="Wen J."/>
            <person name="Xie X."/>
            <person name="Zody M.C."/>
            <person name="Baldwin J."/>
            <person name="Bloom T."/>
            <person name="Chin C.W."/>
            <person name="Heiman D."/>
            <person name="Nicol R."/>
            <person name="Nusbaum C."/>
            <person name="Young S."/>
            <person name="Wilkinson J."/>
            <person name="Worley K.C."/>
            <person name="Kovar C.L."/>
            <person name="Muzny D.M."/>
            <person name="Gibbs R.A."/>
            <person name="Cree A."/>
            <person name="Dihn H.H."/>
            <person name="Fowler G."/>
            <person name="Jhangiani S."/>
            <person name="Joshi V."/>
            <person name="Lee S."/>
            <person name="Lewis L.R."/>
            <person name="Nazareth L.V."/>
            <person name="Okwuonu G."/>
            <person name="Santibanez J."/>
            <person name="Warren W.C."/>
            <person name="Mardis E.R."/>
            <person name="Weinstock G.M."/>
            <person name="Wilson R.K."/>
            <person name="Delehaunty K."/>
            <person name="Dooling D."/>
            <person name="Fronik C."/>
            <person name="Fulton L."/>
            <person name="Fulton B."/>
            <person name="Graves T."/>
            <person name="Minx P."/>
            <person name="Sodergren E."/>
            <person name="Birney E."/>
            <person name="Margulies E.H."/>
            <person name="Herrero J."/>
            <person name="Green E.D."/>
            <person name="Haussler D."/>
            <person name="Siepel A."/>
            <person name="Goldman N."/>
            <person name="Pollard K.S."/>
            <person name="Pedersen J.S."/>
            <person name="Lander E.S."/>
            <person name="Kellis M."/>
        </authorList>
    </citation>
    <scope>NUCLEOTIDE SEQUENCE [LARGE SCALE GENOMIC DNA]</scope>
    <source>
        <strain evidence="5">2N</strain>
    </source>
</reference>
<dbReference type="GO" id="GO:0002768">
    <property type="term" value="P:immune response-regulating cell surface receptor signaling pathway"/>
    <property type="evidence" value="ECO:0007669"/>
    <property type="project" value="InterPro"/>
</dbReference>
<keyword evidence="1" id="KW-0472">Membrane</keyword>
<keyword evidence="1" id="KW-0812">Transmembrane</keyword>
<organism evidence="4 5">
    <name type="scientific">Cavia porcellus</name>
    <name type="common">Guinea pig</name>
    <dbReference type="NCBI Taxonomy" id="10141"/>
    <lineage>
        <taxon>Eukaryota</taxon>
        <taxon>Metazoa</taxon>
        <taxon>Chordata</taxon>
        <taxon>Craniata</taxon>
        <taxon>Vertebrata</taxon>
        <taxon>Euteleostomi</taxon>
        <taxon>Mammalia</taxon>
        <taxon>Eutheria</taxon>
        <taxon>Euarchontoglires</taxon>
        <taxon>Glires</taxon>
        <taxon>Rodentia</taxon>
        <taxon>Hystricomorpha</taxon>
        <taxon>Caviidae</taxon>
        <taxon>Cavia</taxon>
    </lineage>
</organism>
<dbReference type="InterPro" id="IPR007110">
    <property type="entry name" value="Ig-like_dom"/>
</dbReference>
<dbReference type="Bgee" id="ENSCPOG00000031282">
    <property type="expression patterns" value="Expressed in thyroid gland"/>
</dbReference>
<dbReference type="KEGG" id="cpoc:100732201"/>
<feature type="transmembrane region" description="Helical" evidence="1">
    <location>
        <begin position="169"/>
        <end position="193"/>
    </location>
</feature>
<dbReference type="InterPro" id="IPR039257">
    <property type="entry name" value="BTLA"/>
</dbReference>
<dbReference type="GeneID" id="100732201"/>
<feature type="signal peptide" evidence="2">
    <location>
        <begin position="1"/>
        <end position="30"/>
    </location>
</feature>
<dbReference type="GO" id="GO:0005886">
    <property type="term" value="C:plasma membrane"/>
    <property type="evidence" value="ECO:0007669"/>
    <property type="project" value="InterPro"/>
</dbReference>
<accession>A0A286Y2X8</accession>
<dbReference type="CTD" id="151888"/>
<feature type="domain" description="Ig-like" evidence="3">
    <location>
        <begin position="56"/>
        <end position="133"/>
    </location>
</feature>
<dbReference type="InterPro" id="IPR003599">
    <property type="entry name" value="Ig_sub"/>
</dbReference>
<feature type="chain" id="PRO_5011694598" evidence="2">
    <location>
        <begin position="31"/>
        <end position="304"/>
    </location>
</feature>
<dbReference type="OrthoDB" id="9947981at2759"/>
<dbReference type="STRING" id="10141.ENSCPOP00000032191"/>
<evidence type="ECO:0000313" key="4">
    <source>
        <dbReference type="Ensembl" id="ENSCPOP00000032191.1"/>
    </source>
</evidence>
<dbReference type="PROSITE" id="PS50835">
    <property type="entry name" value="IG_LIKE"/>
    <property type="match status" value="1"/>
</dbReference>
<sequence>MKTLPAMLGTRKLFCVFFLILYLGLQSIHGEESCAVELRIRRNSEHTVAARTFFKMECPVRYCGHRPNVTWCKLNGADCFLPEDRFRIRTSWEERFNKSIFMLHFELVLPSDNGSYRCSVNASSHVIHSHSITIHVTEQAQNNSEHALTNTTSVSEPPSKEEMADVLRLLYNLLPLGGFPLLVIACFCLFYCLKRHQGKRKKTSDMAERESNLGNVIQPLTCEPTEVNTRQNSQTPPLEAEMHDSDPWFRTQEGSEVYSNPHLEENKQVIVYASLNHSIIRMNPRQASNVKEAPTEYASICVRS</sequence>
<evidence type="ECO:0000259" key="3">
    <source>
        <dbReference type="PROSITE" id="PS50835"/>
    </source>
</evidence>
<dbReference type="Gene3D" id="2.60.40.10">
    <property type="entry name" value="Immunoglobulins"/>
    <property type="match status" value="1"/>
</dbReference>
<reference evidence="4" key="2">
    <citation type="submission" date="2025-08" db="UniProtKB">
        <authorList>
            <consortium name="Ensembl"/>
        </authorList>
    </citation>
    <scope>IDENTIFICATION</scope>
    <source>
        <strain evidence="4">2N</strain>
    </source>
</reference>
<dbReference type="RefSeq" id="XP_013007147.1">
    <property type="nucleotide sequence ID" value="XM_013151693.3"/>
</dbReference>
<proteinExistence type="predicted"/>
<name>A0A286Y2X8_CAVPO</name>
<dbReference type="SMART" id="SM00409">
    <property type="entry name" value="IG"/>
    <property type="match status" value="1"/>
</dbReference>
<dbReference type="SUPFAM" id="SSF48726">
    <property type="entry name" value="Immunoglobulin"/>
    <property type="match status" value="1"/>
</dbReference>
<keyword evidence="1" id="KW-1133">Transmembrane helix</keyword>
<keyword evidence="5" id="KW-1185">Reference proteome</keyword>
<dbReference type="AlphaFoldDB" id="A0A286Y2X8"/>
<dbReference type="InterPro" id="IPR013783">
    <property type="entry name" value="Ig-like_fold"/>
</dbReference>
<evidence type="ECO:0000256" key="1">
    <source>
        <dbReference type="SAM" id="Phobius"/>
    </source>
</evidence>
<dbReference type="GeneTree" id="ENSGT00390000017390"/>
<protein>
    <submittedName>
        <fullName evidence="4">B and T lymphocyte associated</fullName>
    </submittedName>
</protein>
<dbReference type="InterPro" id="IPR036179">
    <property type="entry name" value="Ig-like_dom_sf"/>
</dbReference>
<dbReference type="GO" id="GO:0042130">
    <property type="term" value="P:negative regulation of T cell proliferation"/>
    <property type="evidence" value="ECO:0007669"/>
    <property type="project" value="Ensembl"/>
</dbReference>
<reference evidence="4" key="3">
    <citation type="submission" date="2025-09" db="UniProtKB">
        <authorList>
            <consortium name="Ensembl"/>
        </authorList>
    </citation>
    <scope>IDENTIFICATION</scope>
    <source>
        <strain evidence="4">2N</strain>
    </source>
</reference>
<dbReference type="FunCoup" id="A0A286Y2X8">
    <property type="interactions" value="455"/>
</dbReference>
<dbReference type="Ensembl" id="ENSCPOT00000043035.1">
    <property type="protein sequence ID" value="ENSCPOP00000032191.1"/>
    <property type="gene ID" value="ENSCPOG00000031282.1"/>
</dbReference>
<dbReference type="OMA" id="NVTWCKF"/>
<dbReference type="PANTHER" id="PTHR37996:SF1">
    <property type="entry name" value="B- AND T-LYMPHOCYTE ATTENUATOR"/>
    <property type="match status" value="1"/>
</dbReference>
<gene>
    <name evidence="4" type="primary">BTLA</name>
</gene>
<evidence type="ECO:0000256" key="2">
    <source>
        <dbReference type="SAM" id="SignalP"/>
    </source>
</evidence>
<dbReference type="PANTHER" id="PTHR37996">
    <property type="entry name" value="B- AND T-LYMPHOCYTE ATTENUATOR"/>
    <property type="match status" value="1"/>
</dbReference>
<dbReference type="EMBL" id="AAKN02035435">
    <property type="status" value="NOT_ANNOTATED_CDS"/>
    <property type="molecule type" value="Genomic_DNA"/>
</dbReference>
<dbReference type="VEuPathDB" id="HostDB:ENSCPOG00000031282"/>
<dbReference type="Proteomes" id="UP000005447">
    <property type="component" value="Unassembled WGS sequence"/>
</dbReference>